<dbReference type="AlphaFoldDB" id="A0A0E9WBW4"/>
<feature type="compositionally biased region" description="Polar residues" evidence="1">
    <location>
        <begin position="1"/>
        <end position="11"/>
    </location>
</feature>
<reference evidence="2" key="2">
    <citation type="journal article" date="2015" name="Fish Shellfish Immunol.">
        <title>Early steps in the European eel (Anguilla anguilla)-Vibrio vulnificus interaction in the gills: Role of the RtxA13 toxin.</title>
        <authorList>
            <person name="Callol A."/>
            <person name="Pajuelo D."/>
            <person name="Ebbesson L."/>
            <person name="Teles M."/>
            <person name="MacKenzie S."/>
            <person name="Amaro C."/>
        </authorList>
    </citation>
    <scope>NUCLEOTIDE SEQUENCE</scope>
</reference>
<evidence type="ECO:0000256" key="1">
    <source>
        <dbReference type="SAM" id="MobiDB-lite"/>
    </source>
</evidence>
<feature type="region of interest" description="Disordered" evidence="1">
    <location>
        <begin position="1"/>
        <end position="39"/>
    </location>
</feature>
<reference evidence="2" key="1">
    <citation type="submission" date="2014-11" db="EMBL/GenBank/DDBJ databases">
        <authorList>
            <person name="Amaro Gonzalez C."/>
        </authorList>
    </citation>
    <scope>NUCLEOTIDE SEQUENCE</scope>
</reference>
<proteinExistence type="predicted"/>
<dbReference type="EMBL" id="GBXM01020698">
    <property type="protein sequence ID" value="JAH87879.1"/>
    <property type="molecule type" value="Transcribed_RNA"/>
</dbReference>
<feature type="compositionally biased region" description="Polar residues" evidence="1">
    <location>
        <begin position="22"/>
        <end position="39"/>
    </location>
</feature>
<organism evidence="2">
    <name type="scientific">Anguilla anguilla</name>
    <name type="common">European freshwater eel</name>
    <name type="synonym">Muraena anguilla</name>
    <dbReference type="NCBI Taxonomy" id="7936"/>
    <lineage>
        <taxon>Eukaryota</taxon>
        <taxon>Metazoa</taxon>
        <taxon>Chordata</taxon>
        <taxon>Craniata</taxon>
        <taxon>Vertebrata</taxon>
        <taxon>Euteleostomi</taxon>
        <taxon>Actinopterygii</taxon>
        <taxon>Neopterygii</taxon>
        <taxon>Teleostei</taxon>
        <taxon>Anguilliformes</taxon>
        <taxon>Anguillidae</taxon>
        <taxon>Anguilla</taxon>
    </lineage>
</organism>
<sequence>MSKYFNPNQSSKRFKNSHHSRTQNTGSVEQTSPDMNRIA</sequence>
<name>A0A0E9WBW4_ANGAN</name>
<accession>A0A0E9WBW4</accession>
<evidence type="ECO:0000313" key="2">
    <source>
        <dbReference type="EMBL" id="JAH87879.1"/>
    </source>
</evidence>
<protein>
    <submittedName>
        <fullName evidence="2">Uncharacterized protein</fullName>
    </submittedName>
</protein>
<feature type="compositionally biased region" description="Basic residues" evidence="1">
    <location>
        <begin position="12"/>
        <end position="21"/>
    </location>
</feature>